<dbReference type="Pfam" id="PF07790">
    <property type="entry name" value="Pilin_N"/>
    <property type="match status" value="1"/>
</dbReference>
<feature type="domain" description="Archaeal Type IV pilin N-terminal" evidence="2">
    <location>
        <begin position="14"/>
        <end position="85"/>
    </location>
</feature>
<dbReference type="RefSeq" id="WP_343775159.1">
    <property type="nucleotide sequence ID" value="NZ_BAAADV010000007.1"/>
</dbReference>
<name>A0AAV3TEE9_9EURY</name>
<dbReference type="InterPro" id="IPR013373">
    <property type="entry name" value="Flagellin/pilin_N_arc"/>
</dbReference>
<evidence type="ECO:0000313" key="4">
    <source>
        <dbReference type="Proteomes" id="UP001500420"/>
    </source>
</evidence>
<keyword evidence="1" id="KW-0472">Membrane</keyword>
<gene>
    <name evidence="3" type="ORF">GCM10009020_32060</name>
</gene>
<dbReference type="InterPro" id="IPR012859">
    <property type="entry name" value="Pilin_N_archaeal"/>
</dbReference>
<proteinExistence type="predicted"/>
<protein>
    <recommendedName>
        <fullName evidence="2">Archaeal Type IV pilin N-terminal domain-containing protein</fullName>
    </recommendedName>
</protein>
<dbReference type="NCBIfam" id="TIGR02537">
    <property type="entry name" value="arch_flag_Nterm"/>
    <property type="match status" value="1"/>
</dbReference>
<accession>A0AAV3TEE9</accession>
<dbReference type="AlphaFoldDB" id="A0AAV3TEE9"/>
<evidence type="ECO:0000259" key="2">
    <source>
        <dbReference type="Pfam" id="PF07790"/>
    </source>
</evidence>
<organism evidence="3 4">
    <name type="scientific">Natronoarchaeum mannanilyticum</name>
    <dbReference type="NCBI Taxonomy" id="926360"/>
    <lineage>
        <taxon>Archaea</taxon>
        <taxon>Methanobacteriati</taxon>
        <taxon>Methanobacteriota</taxon>
        <taxon>Stenosarchaea group</taxon>
        <taxon>Halobacteria</taxon>
        <taxon>Halobacteriales</taxon>
        <taxon>Natronoarchaeaceae</taxon>
    </lineage>
</organism>
<dbReference type="EMBL" id="BAAADV010000007">
    <property type="protein sequence ID" value="GAA0680752.1"/>
    <property type="molecule type" value="Genomic_DNA"/>
</dbReference>
<evidence type="ECO:0000256" key="1">
    <source>
        <dbReference type="SAM" id="Phobius"/>
    </source>
</evidence>
<sequence>MLPDTFDADARASAQVIGSLLMVAVALVGAVVVGVVVFDFDDRFLDEETPTAELRFEYDEDAETLTVQHRSGNTLQGDRIAVVSDNVTLDTWAKERNVTAGDELTIYAVGPDQTVIVYWHDEDGDRHELRRWRGPKS</sequence>
<reference evidence="3 4" key="1">
    <citation type="journal article" date="2019" name="Int. J. Syst. Evol. Microbiol.">
        <title>The Global Catalogue of Microorganisms (GCM) 10K type strain sequencing project: providing services to taxonomists for standard genome sequencing and annotation.</title>
        <authorList>
            <consortium name="The Broad Institute Genomics Platform"/>
            <consortium name="The Broad Institute Genome Sequencing Center for Infectious Disease"/>
            <person name="Wu L."/>
            <person name="Ma J."/>
        </authorList>
    </citation>
    <scope>NUCLEOTIDE SEQUENCE [LARGE SCALE GENOMIC DNA]</scope>
    <source>
        <strain evidence="3 4">JCM 16328</strain>
    </source>
</reference>
<comment type="caution">
    <text evidence="3">The sequence shown here is derived from an EMBL/GenBank/DDBJ whole genome shotgun (WGS) entry which is preliminary data.</text>
</comment>
<feature type="transmembrane region" description="Helical" evidence="1">
    <location>
        <begin position="12"/>
        <end position="38"/>
    </location>
</feature>
<dbReference type="Proteomes" id="UP001500420">
    <property type="component" value="Unassembled WGS sequence"/>
</dbReference>
<evidence type="ECO:0000313" key="3">
    <source>
        <dbReference type="EMBL" id="GAA0680752.1"/>
    </source>
</evidence>
<keyword evidence="1" id="KW-1133">Transmembrane helix</keyword>
<keyword evidence="4" id="KW-1185">Reference proteome</keyword>
<keyword evidence="1" id="KW-0812">Transmembrane</keyword>